<proteinExistence type="inferred from homology"/>
<dbReference type="NCBIfam" id="NF010741">
    <property type="entry name" value="PRK14143.1"/>
    <property type="match status" value="1"/>
</dbReference>
<dbReference type="PROSITE" id="PS01071">
    <property type="entry name" value="GRPE"/>
    <property type="match status" value="1"/>
</dbReference>
<accession>A0AAD7LJ27</accession>
<evidence type="ECO:0000313" key="11">
    <source>
        <dbReference type="Proteomes" id="UP001163823"/>
    </source>
</evidence>
<comment type="similarity">
    <text evidence="2 8">Belongs to the GrpE family.</text>
</comment>
<dbReference type="GO" id="GO:0005759">
    <property type="term" value="C:mitochondrial matrix"/>
    <property type="evidence" value="ECO:0007669"/>
    <property type="project" value="UniProtKB-SubCell"/>
</dbReference>
<dbReference type="Gene3D" id="2.30.22.10">
    <property type="entry name" value="Head domain of nucleotide exchange factor GrpE"/>
    <property type="match status" value="1"/>
</dbReference>
<dbReference type="SUPFAM" id="SSF58014">
    <property type="entry name" value="Coiled-coil domain of nucleotide exchange factor GrpE"/>
    <property type="match status" value="1"/>
</dbReference>
<dbReference type="GO" id="GO:0000774">
    <property type="term" value="F:adenyl-nucleotide exchange factor activity"/>
    <property type="evidence" value="ECO:0007669"/>
    <property type="project" value="InterPro"/>
</dbReference>
<gene>
    <name evidence="10" type="ORF">O6P43_019701</name>
</gene>
<dbReference type="AlphaFoldDB" id="A0AAD7LJ27"/>
<dbReference type="InterPro" id="IPR009012">
    <property type="entry name" value="GrpE_head"/>
</dbReference>
<evidence type="ECO:0000256" key="8">
    <source>
        <dbReference type="RuleBase" id="RU004478"/>
    </source>
</evidence>
<evidence type="ECO:0000256" key="1">
    <source>
        <dbReference type="ARBA" id="ARBA00004496"/>
    </source>
</evidence>
<dbReference type="PRINTS" id="PR00773">
    <property type="entry name" value="GRPEPROTEIN"/>
</dbReference>
<dbReference type="KEGG" id="qsa:O6P43_019701"/>
<name>A0AAD7LJ27_QUISA</name>
<comment type="caution">
    <text evidence="10">The sequence shown here is derived from an EMBL/GenBank/DDBJ whole genome shotgun (WGS) entry which is preliminary data.</text>
</comment>
<dbReference type="PANTHER" id="PTHR21237:SF40">
    <property type="entry name" value="CELL CYCLE AND APOPTOSIS REGULATOR PROTEIN 2"/>
    <property type="match status" value="1"/>
</dbReference>
<protein>
    <recommendedName>
        <fullName evidence="7">GrpE protein homolog</fullName>
    </recommendedName>
</protein>
<dbReference type="SUPFAM" id="SSF51064">
    <property type="entry name" value="Head domain of nucleotide exchange factor GrpE"/>
    <property type="match status" value="1"/>
</dbReference>
<keyword evidence="7" id="KW-0496">Mitochondrion</keyword>
<comment type="subunit">
    <text evidence="3">Homodimer.</text>
</comment>
<dbReference type="EMBL" id="JARAOO010000008">
    <property type="protein sequence ID" value="KAJ7959076.1"/>
    <property type="molecule type" value="Genomic_DNA"/>
</dbReference>
<comment type="subcellular location">
    <subcellularLocation>
        <location evidence="1">Cytoplasm</location>
    </subcellularLocation>
    <subcellularLocation>
        <location evidence="7">Mitochondrion matrix</location>
    </subcellularLocation>
</comment>
<evidence type="ECO:0000256" key="5">
    <source>
        <dbReference type="ARBA" id="ARBA00023016"/>
    </source>
</evidence>
<keyword evidence="11" id="KW-1185">Reference proteome</keyword>
<reference evidence="10" key="1">
    <citation type="journal article" date="2023" name="Science">
        <title>Elucidation of the pathway for biosynthesis of saponin adjuvants from the soapbark tree.</title>
        <authorList>
            <person name="Reed J."/>
            <person name="Orme A."/>
            <person name="El-Demerdash A."/>
            <person name="Owen C."/>
            <person name="Martin L.B.B."/>
            <person name="Misra R.C."/>
            <person name="Kikuchi S."/>
            <person name="Rejzek M."/>
            <person name="Martin A.C."/>
            <person name="Harkess A."/>
            <person name="Leebens-Mack J."/>
            <person name="Louveau T."/>
            <person name="Stephenson M.J."/>
            <person name="Osbourn A."/>
        </authorList>
    </citation>
    <scope>NUCLEOTIDE SEQUENCE</scope>
    <source>
        <strain evidence="10">S10</strain>
    </source>
</reference>
<dbReference type="GO" id="GO:0051082">
    <property type="term" value="F:unfolded protein binding"/>
    <property type="evidence" value="ECO:0007669"/>
    <property type="project" value="TreeGrafter"/>
</dbReference>
<dbReference type="InterPro" id="IPR013805">
    <property type="entry name" value="GrpE_CC"/>
</dbReference>
<dbReference type="GO" id="GO:0042803">
    <property type="term" value="F:protein homodimerization activity"/>
    <property type="evidence" value="ECO:0007669"/>
    <property type="project" value="InterPro"/>
</dbReference>
<dbReference type="FunFam" id="2.30.22.10:FF:000001">
    <property type="entry name" value="Protein GrpE"/>
    <property type="match status" value="1"/>
</dbReference>
<evidence type="ECO:0000256" key="2">
    <source>
        <dbReference type="ARBA" id="ARBA00009054"/>
    </source>
</evidence>
<evidence type="ECO:0000256" key="7">
    <source>
        <dbReference type="RuleBase" id="RU000640"/>
    </source>
</evidence>
<evidence type="ECO:0000256" key="4">
    <source>
        <dbReference type="ARBA" id="ARBA00022490"/>
    </source>
</evidence>
<keyword evidence="4" id="KW-0963">Cytoplasm</keyword>
<dbReference type="Gene3D" id="3.90.20.20">
    <property type="match status" value="1"/>
</dbReference>
<dbReference type="InterPro" id="IPR000740">
    <property type="entry name" value="GrpE"/>
</dbReference>
<evidence type="ECO:0000256" key="3">
    <source>
        <dbReference type="ARBA" id="ARBA00011738"/>
    </source>
</evidence>
<evidence type="ECO:0000256" key="6">
    <source>
        <dbReference type="ARBA" id="ARBA00023186"/>
    </source>
</evidence>
<dbReference type="HAMAP" id="MF_01151">
    <property type="entry name" value="GrpE"/>
    <property type="match status" value="1"/>
</dbReference>
<dbReference type="Proteomes" id="UP001163823">
    <property type="component" value="Chromosome 8"/>
</dbReference>
<evidence type="ECO:0000313" key="10">
    <source>
        <dbReference type="EMBL" id="KAJ7959076.1"/>
    </source>
</evidence>
<keyword evidence="6 7" id="KW-0143">Chaperone</keyword>
<dbReference type="GO" id="GO:0051087">
    <property type="term" value="F:protein-folding chaperone binding"/>
    <property type="evidence" value="ECO:0007669"/>
    <property type="project" value="InterPro"/>
</dbReference>
<dbReference type="PANTHER" id="PTHR21237">
    <property type="entry name" value="GRPE PROTEIN"/>
    <property type="match status" value="1"/>
</dbReference>
<keyword evidence="5" id="KW-0346">Stress response</keyword>
<dbReference type="GO" id="GO:0009507">
    <property type="term" value="C:chloroplast"/>
    <property type="evidence" value="ECO:0007669"/>
    <property type="project" value="TreeGrafter"/>
</dbReference>
<dbReference type="CDD" id="cd00446">
    <property type="entry name" value="GrpE"/>
    <property type="match status" value="1"/>
</dbReference>
<comment type="function">
    <text evidence="7">Essential component of the PAM complex, a complex required for the translocation of transit peptide-containing proteins from the inner membrane into the mitochondrial matrix in an ATP-dependent manner.</text>
</comment>
<sequence>MAVSLSNQSLLCPPPCTNSLLSKSFTTLKSKCTVLPCLLSHYNRHHLHTCWKPLLGFPNGESSPAHYDNRMRIFKSYLAAQDSISPANDGEDTEKDVKMTGCGADEKHVPTLMSLIEVYKEAILDGDEKSLSEVEARILTIEKQKNELIKKESSLSAEIMSGKEKYIRLQADFENFRKRSEKVKLNVRSNAQVEVIENLLPMVDNFERAKQQIKSEKEREKKINASYQGIYKQFVEILRSHHVAAVATVGKPFDPSLHEAIAREESQEFKEGIIIQEVRRGFMLRDRLLRPATVKVSSGSGKKKAKVAAEKSIEQPATASEMDGR</sequence>
<feature type="region of interest" description="Disordered" evidence="9">
    <location>
        <begin position="295"/>
        <end position="325"/>
    </location>
</feature>
<dbReference type="GO" id="GO:0006457">
    <property type="term" value="P:protein folding"/>
    <property type="evidence" value="ECO:0007669"/>
    <property type="project" value="InterPro"/>
</dbReference>
<organism evidence="10 11">
    <name type="scientific">Quillaja saponaria</name>
    <name type="common">Soap bark tree</name>
    <dbReference type="NCBI Taxonomy" id="32244"/>
    <lineage>
        <taxon>Eukaryota</taxon>
        <taxon>Viridiplantae</taxon>
        <taxon>Streptophyta</taxon>
        <taxon>Embryophyta</taxon>
        <taxon>Tracheophyta</taxon>
        <taxon>Spermatophyta</taxon>
        <taxon>Magnoliopsida</taxon>
        <taxon>eudicotyledons</taxon>
        <taxon>Gunneridae</taxon>
        <taxon>Pentapetalae</taxon>
        <taxon>rosids</taxon>
        <taxon>fabids</taxon>
        <taxon>Fabales</taxon>
        <taxon>Quillajaceae</taxon>
        <taxon>Quillaja</taxon>
    </lineage>
</organism>
<dbReference type="Pfam" id="PF01025">
    <property type="entry name" value="GrpE"/>
    <property type="match status" value="1"/>
</dbReference>
<evidence type="ECO:0000256" key="9">
    <source>
        <dbReference type="SAM" id="MobiDB-lite"/>
    </source>
</evidence>